<comment type="caution">
    <text evidence="3">The sequence shown here is derived from an EMBL/GenBank/DDBJ whole genome shotgun (WGS) entry which is preliminary data.</text>
</comment>
<dbReference type="InterPro" id="IPR029063">
    <property type="entry name" value="SAM-dependent_MTases_sf"/>
</dbReference>
<dbReference type="InterPro" id="IPR050447">
    <property type="entry name" value="Erg6_SMT_methyltransf"/>
</dbReference>
<dbReference type="Pfam" id="PF08241">
    <property type="entry name" value="Methyltransf_11"/>
    <property type="match status" value="1"/>
</dbReference>
<organism evidence="3 4">
    <name type="scientific">Halostreptopolyspora alba</name>
    <dbReference type="NCBI Taxonomy" id="2487137"/>
    <lineage>
        <taxon>Bacteria</taxon>
        <taxon>Bacillati</taxon>
        <taxon>Actinomycetota</taxon>
        <taxon>Actinomycetes</taxon>
        <taxon>Streptosporangiales</taxon>
        <taxon>Nocardiopsidaceae</taxon>
        <taxon>Halostreptopolyspora</taxon>
    </lineage>
</organism>
<dbReference type="CDD" id="cd02440">
    <property type="entry name" value="AdoMet_MTases"/>
    <property type="match status" value="1"/>
</dbReference>
<dbReference type="PANTHER" id="PTHR44068">
    <property type="entry name" value="ZGC:194242"/>
    <property type="match status" value="1"/>
</dbReference>
<name>A0A3N0EAU1_9ACTN</name>
<keyword evidence="3" id="KW-0489">Methyltransferase</keyword>
<dbReference type="Gene3D" id="3.40.50.150">
    <property type="entry name" value="Vaccinia Virus protein VP39"/>
    <property type="match status" value="1"/>
</dbReference>
<sequence>MITVDFALLPVGPGNRVLDLGCGNGRHAFEVYRRGADVVAFDQNENDLAAVETMLDAMRAEGEAPPETTPDTEAVKGDALEMPFDDASFDRVIASEIFEHLPHDTAGMSEMYRVLRPGGIAAVTVPSWLPERLCWALSEDYHTTEGGHVRIYTRAELEAKLKATGFEIGPHHHAHALHSPYWWIKCAVGPDNDDHPLSRAYHRMLVWDILNAPLPTRLAERALNPLIGKSVVVYVRKPLHSGDRA</sequence>
<dbReference type="SUPFAM" id="SSF53335">
    <property type="entry name" value="S-adenosyl-L-methionine-dependent methyltransferases"/>
    <property type="match status" value="1"/>
</dbReference>
<evidence type="ECO:0000313" key="3">
    <source>
        <dbReference type="EMBL" id="RNL84869.1"/>
    </source>
</evidence>
<protein>
    <submittedName>
        <fullName evidence="3">Class I SAM-dependent methyltransferase</fullName>
    </submittedName>
</protein>
<dbReference type="RefSeq" id="WP_123201308.1">
    <property type="nucleotide sequence ID" value="NZ_RJMB01000009.1"/>
</dbReference>
<dbReference type="InterPro" id="IPR013216">
    <property type="entry name" value="Methyltransf_11"/>
</dbReference>
<evidence type="ECO:0000256" key="1">
    <source>
        <dbReference type="ARBA" id="ARBA00022679"/>
    </source>
</evidence>
<accession>A0A3N0EAU1</accession>
<dbReference type="EMBL" id="RJMB01000009">
    <property type="protein sequence ID" value="RNL84869.1"/>
    <property type="molecule type" value="Genomic_DNA"/>
</dbReference>
<gene>
    <name evidence="3" type="ORF">EFW17_11350</name>
</gene>
<dbReference type="PANTHER" id="PTHR44068:SF11">
    <property type="entry name" value="GERANYL DIPHOSPHATE 2-C-METHYLTRANSFERASE"/>
    <property type="match status" value="1"/>
</dbReference>
<keyword evidence="4" id="KW-1185">Reference proteome</keyword>
<evidence type="ECO:0000259" key="2">
    <source>
        <dbReference type="Pfam" id="PF08241"/>
    </source>
</evidence>
<dbReference type="GO" id="GO:0008757">
    <property type="term" value="F:S-adenosylmethionine-dependent methyltransferase activity"/>
    <property type="evidence" value="ECO:0007669"/>
    <property type="project" value="InterPro"/>
</dbReference>
<dbReference type="GO" id="GO:0032259">
    <property type="term" value="P:methylation"/>
    <property type="evidence" value="ECO:0007669"/>
    <property type="project" value="UniProtKB-KW"/>
</dbReference>
<feature type="domain" description="Methyltransferase type 11" evidence="2">
    <location>
        <begin position="18"/>
        <end position="122"/>
    </location>
</feature>
<dbReference type="Proteomes" id="UP000269198">
    <property type="component" value="Unassembled WGS sequence"/>
</dbReference>
<proteinExistence type="predicted"/>
<reference evidence="3 4" key="1">
    <citation type="submission" date="2018-11" db="EMBL/GenBank/DDBJ databases">
        <title>The genome draft of YIM 96095.</title>
        <authorList>
            <person name="Tang S.-K."/>
            <person name="Chunyu W.-X."/>
            <person name="Feng Y.-Z."/>
        </authorList>
    </citation>
    <scope>NUCLEOTIDE SEQUENCE [LARGE SCALE GENOMIC DNA]</scope>
    <source>
        <strain evidence="3 4">YIM 96095</strain>
    </source>
</reference>
<dbReference type="AlphaFoldDB" id="A0A3N0EAU1"/>
<keyword evidence="1 3" id="KW-0808">Transferase</keyword>
<dbReference type="OrthoDB" id="9810247at2"/>
<evidence type="ECO:0000313" key="4">
    <source>
        <dbReference type="Proteomes" id="UP000269198"/>
    </source>
</evidence>